<evidence type="ECO:0000313" key="3">
    <source>
        <dbReference type="EMBL" id="QSZ43133.1"/>
    </source>
</evidence>
<dbReference type="EMBL" id="CP046072">
    <property type="protein sequence ID" value="QSZ43133.1"/>
    <property type="molecule type" value="Genomic_DNA"/>
</dbReference>
<feature type="transmembrane region" description="Helical" evidence="1">
    <location>
        <begin position="12"/>
        <end position="28"/>
    </location>
</feature>
<evidence type="ECO:0000313" key="4">
    <source>
        <dbReference type="Proteomes" id="UP000671852"/>
    </source>
</evidence>
<reference evidence="3" key="2">
    <citation type="submission" date="2021-04" db="EMBL/GenBank/DDBJ databases">
        <title>Isolation and characterization of a novel species of the genus Sulfurimonas.</title>
        <authorList>
            <person name="Fukui M."/>
        </authorList>
    </citation>
    <scope>NUCLEOTIDE SEQUENCE</scope>
    <source>
        <strain evidence="3">H1576</strain>
    </source>
</reference>
<dbReference type="AlphaFoldDB" id="A0A975GE51"/>
<dbReference type="Proteomes" id="UP000671852">
    <property type="component" value="Chromosome"/>
</dbReference>
<accession>A0A975GE51</accession>
<keyword evidence="1" id="KW-0472">Membrane</keyword>
<evidence type="ECO:0000259" key="2">
    <source>
        <dbReference type="Pfam" id="PF11127"/>
    </source>
</evidence>
<feature type="transmembrane region" description="Helical" evidence="1">
    <location>
        <begin position="34"/>
        <end position="56"/>
    </location>
</feature>
<dbReference type="InterPro" id="IPR021309">
    <property type="entry name" value="YgaP-like_TM"/>
</dbReference>
<keyword evidence="4" id="KW-1185">Reference proteome</keyword>
<dbReference type="KEGG" id="saqt:GJV85_12975"/>
<keyword evidence="1" id="KW-0812">Transmembrane</keyword>
<evidence type="ECO:0000256" key="1">
    <source>
        <dbReference type="SAM" id="Phobius"/>
    </source>
</evidence>
<keyword evidence="1" id="KW-1133">Transmembrane helix</keyword>
<reference evidence="3" key="1">
    <citation type="submission" date="2019-11" db="EMBL/GenBank/DDBJ databases">
        <authorList>
            <person name="Kojima H."/>
        </authorList>
    </citation>
    <scope>NUCLEOTIDE SEQUENCE</scope>
    <source>
        <strain evidence="3">H1576</strain>
    </source>
</reference>
<sequence>MNFYKIRRNCRVFRIILGAVLIVAAFIVEASWSNWLYLGVLPLIAGLVNFCPLCLITKKCDLPEASEKN</sequence>
<proteinExistence type="predicted"/>
<feature type="domain" description="Inner membrane protein YgaP-like transmembrane" evidence="2">
    <location>
        <begin position="11"/>
        <end position="56"/>
    </location>
</feature>
<protein>
    <submittedName>
        <fullName evidence="3">DUF2892 domain-containing protein</fullName>
    </submittedName>
</protein>
<name>A0A975GE51_9BACT</name>
<organism evidence="3 4">
    <name type="scientific">Sulfurimonas aquatica</name>
    <dbReference type="NCBI Taxonomy" id="2672570"/>
    <lineage>
        <taxon>Bacteria</taxon>
        <taxon>Pseudomonadati</taxon>
        <taxon>Campylobacterota</taxon>
        <taxon>Epsilonproteobacteria</taxon>
        <taxon>Campylobacterales</taxon>
        <taxon>Sulfurimonadaceae</taxon>
        <taxon>Sulfurimonas</taxon>
    </lineage>
</organism>
<dbReference type="Pfam" id="PF11127">
    <property type="entry name" value="YgaP-like_TM"/>
    <property type="match status" value="1"/>
</dbReference>
<gene>
    <name evidence="3" type="ORF">GJV85_12975</name>
</gene>